<name>A0AAV7QI98_PLEWA</name>
<reference evidence="1" key="1">
    <citation type="journal article" date="2022" name="bioRxiv">
        <title>Sequencing and chromosome-scale assembly of the giantPleurodeles waltlgenome.</title>
        <authorList>
            <person name="Brown T."/>
            <person name="Elewa A."/>
            <person name="Iarovenko S."/>
            <person name="Subramanian E."/>
            <person name="Araus A.J."/>
            <person name="Petzold A."/>
            <person name="Susuki M."/>
            <person name="Suzuki K.-i.T."/>
            <person name="Hayashi T."/>
            <person name="Toyoda A."/>
            <person name="Oliveira C."/>
            <person name="Osipova E."/>
            <person name="Leigh N.D."/>
            <person name="Simon A."/>
            <person name="Yun M.H."/>
        </authorList>
    </citation>
    <scope>NUCLEOTIDE SEQUENCE</scope>
    <source>
        <strain evidence="1">20211129_DDA</strain>
        <tissue evidence="1">Liver</tissue>
    </source>
</reference>
<evidence type="ECO:0000313" key="1">
    <source>
        <dbReference type="EMBL" id="KAJ1140292.1"/>
    </source>
</evidence>
<dbReference type="Proteomes" id="UP001066276">
    <property type="component" value="Chromosome 6"/>
</dbReference>
<sequence>MRDPPLRSWIIATPRTSRKERLRWIQGLPLQTNRDAAGLLKGLWLVNGCVGFSQPHRKEDRRPTFGNTEVLGKRSGSDHLGWLGRVGKDLHSGPVSLRAK</sequence>
<comment type="caution">
    <text evidence="1">The sequence shown here is derived from an EMBL/GenBank/DDBJ whole genome shotgun (WGS) entry which is preliminary data.</text>
</comment>
<protein>
    <submittedName>
        <fullName evidence="1">Uncharacterized protein</fullName>
    </submittedName>
</protein>
<evidence type="ECO:0000313" key="2">
    <source>
        <dbReference type="Proteomes" id="UP001066276"/>
    </source>
</evidence>
<organism evidence="1 2">
    <name type="scientific">Pleurodeles waltl</name>
    <name type="common">Iberian ribbed newt</name>
    <dbReference type="NCBI Taxonomy" id="8319"/>
    <lineage>
        <taxon>Eukaryota</taxon>
        <taxon>Metazoa</taxon>
        <taxon>Chordata</taxon>
        <taxon>Craniata</taxon>
        <taxon>Vertebrata</taxon>
        <taxon>Euteleostomi</taxon>
        <taxon>Amphibia</taxon>
        <taxon>Batrachia</taxon>
        <taxon>Caudata</taxon>
        <taxon>Salamandroidea</taxon>
        <taxon>Salamandridae</taxon>
        <taxon>Pleurodelinae</taxon>
        <taxon>Pleurodeles</taxon>
    </lineage>
</organism>
<proteinExistence type="predicted"/>
<keyword evidence="2" id="KW-1185">Reference proteome</keyword>
<accession>A0AAV7QI98</accession>
<dbReference type="EMBL" id="JANPWB010000010">
    <property type="protein sequence ID" value="KAJ1140292.1"/>
    <property type="molecule type" value="Genomic_DNA"/>
</dbReference>
<dbReference type="AlphaFoldDB" id="A0AAV7QI98"/>
<gene>
    <name evidence="1" type="ORF">NDU88_006649</name>
</gene>